<keyword evidence="1" id="KW-0547">Nucleotide-binding</keyword>
<dbReference type="PANTHER" id="PTHR22942:SF39">
    <property type="entry name" value="DNA REPAIR PROTEIN RAD51 HOMOLOG 1"/>
    <property type="match status" value="1"/>
</dbReference>
<protein>
    <submittedName>
        <fullName evidence="5">RECA_3 domain-containing protein</fullName>
    </submittedName>
</protein>
<evidence type="ECO:0000256" key="2">
    <source>
        <dbReference type="ARBA" id="ARBA00022840"/>
    </source>
</evidence>
<organism evidence="4 5">
    <name type="scientific">Heterorhabditis bacteriophora</name>
    <name type="common">Entomopathogenic nematode worm</name>
    <dbReference type="NCBI Taxonomy" id="37862"/>
    <lineage>
        <taxon>Eukaryota</taxon>
        <taxon>Metazoa</taxon>
        <taxon>Ecdysozoa</taxon>
        <taxon>Nematoda</taxon>
        <taxon>Chromadorea</taxon>
        <taxon>Rhabditida</taxon>
        <taxon>Rhabditina</taxon>
        <taxon>Rhabditomorpha</taxon>
        <taxon>Strongyloidea</taxon>
        <taxon>Heterorhabditidae</taxon>
        <taxon>Heterorhabditis</taxon>
    </lineage>
</organism>
<dbReference type="GO" id="GO:0006312">
    <property type="term" value="P:mitotic recombination"/>
    <property type="evidence" value="ECO:0007669"/>
    <property type="project" value="TreeGrafter"/>
</dbReference>
<dbReference type="PROSITE" id="PS50163">
    <property type="entry name" value="RECA_3"/>
    <property type="match status" value="1"/>
</dbReference>
<evidence type="ECO:0000259" key="3">
    <source>
        <dbReference type="PROSITE" id="PS50163"/>
    </source>
</evidence>
<dbReference type="InterPro" id="IPR020587">
    <property type="entry name" value="RecA_monomer-monomer_interface"/>
</dbReference>
<keyword evidence="4" id="KW-1185">Reference proteome</keyword>
<dbReference type="InterPro" id="IPR027417">
    <property type="entry name" value="P-loop_NTPase"/>
</dbReference>
<dbReference type="GO" id="GO:0000730">
    <property type="term" value="P:DNA recombinase assembly"/>
    <property type="evidence" value="ECO:0007669"/>
    <property type="project" value="TreeGrafter"/>
</dbReference>
<dbReference type="GO" id="GO:0003690">
    <property type="term" value="F:double-stranded DNA binding"/>
    <property type="evidence" value="ECO:0007669"/>
    <property type="project" value="TreeGrafter"/>
</dbReference>
<evidence type="ECO:0000256" key="1">
    <source>
        <dbReference type="ARBA" id="ARBA00022741"/>
    </source>
</evidence>
<name>A0A1I7W999_HETBA</name>
<dbReference type="GO" id="GO:0042148">
    <property type="term" value="P:DNA strand invasion"/>
    <property type="evidence" value="ECO:0007669"/>
    <property type="project" value="TreeGrafter"/>
</dbReference>
<dbReference type="GO" id="GO:0003697">
    <property type="term" value="F:single-stranded DNA binding"/>
    <property type="evidence" value="ECO:0007669"/>
    <property type="project" value="TreeGrafter"/>
</dbReference>
<dbReference type="GO" id="GO:0000794">
    <property type="term" value="C:condensed nuclear chromosome"/>
    <property type="evidence" value="ECO:0007669"/>
    <property type="project" value="TreeGrafter"/>
</dbReference>
<dbReference type="Pfam" id="PF08423">
    <property type="entry name" value="Rad51"/>
    <property type="match status" value="1"/>
</dbReference>
<dbReference type="WBParaSite" id="Hba_01233">
    <property type="protein sequence ID" value="Hba_01233"/>
    <property type="gene ID" value="Hba_01233"/>
</dbReference>
<sequence>MTTTRLGLKKGRGETRICKVHQSPCLPESEASFAITAQGVDDAKE</sequence>
<proteinExistence type="predicted"/>
<dbReference type="GO" id="GO:0005524">
    <property type="term" value="F:ATP binding"/>
    <property type="evidence" value="ECO:0007669"/>
    <property type="project" value="UniProtKB-KW"/>
</dbReference>
<dbReference type="Gene3D" id="3.40.50.300">
    <property type="entry name" value="P-loop containing nucleotide triphosphate hydrolases"/>
    <property type="match status" value="1"/>
</dbReference>
<keyword evidence="2" id="KW-0067">ATP-binding</keyword>
<dbReference type="InterPro" id="IPR013632">
    <property type="entry name" value="Rad51_C"/>
</dbReference>
<dbReference type="GO" id="GO:0000150">
    <property type="term" value="F:DNA strand exchange activity"/>
    <property type="evidence" value="ECO:0007669"/>
    <property type="project" value="TreeGrafter"/>
</dbReference>
<dbReference type="GO" id="GO:0008094">
    <property type="term" value="F:ATP-dependent activity, acting on DNA"/>
    <property type="evidence" value="ECO:0007669"/>
    <property type="project" value="InterPro"/>
</dbReference>
<feature type="domain" description="RecA family profile 2" evidence="3">
    <location>
        <begin position="1"/>
        <end position="45"/>
    </location>
</feature>
<accession>A0A1I7W999</accession>
<dbReference type="Proteomes" id="UP000095283">
    <property type="component" value="Unplaced"/>
</dbReference>
<dbReference type="GO" id="GO:0070192">
    <property type="term" value="P:chromosome organization involved in meiotic cell cycle"/>
    <property type="evidence" value="ECO:0007669"/>
    <property type="project" value="TreeGrafter"/>
</dbReference>
<evidence type="ECO:0000313" key="4">
    <source>
        <dbReference type="Proteomes" id="UP000095283"/>
    </source>
</evidence>
<dbReference type="AlphaFoldDB" id="A0A1I7W999"/>
<dbReference type="PANTHER" id="PTHR22942">
    <property type="entry name" value="RECA/RAD51/RADA DNA STRAND-PAIRING FAMILY MEMBER"/>
    <property type="match status" value="1"/>
</dbReference>
<evidence type="ECO:0000313" key="5">
    <source>
        <dbReference type="WBParaSite" id="Hba_01233"/>
    </source>
</evidence>
<dbReference type="GO" id="GO:0007131">
    <property type="term" value="P:reciprocal meiotic recombination"/>
    <property type="evidence" value="ECO:0007669"/>
    <property type="project" value="TreeGrafter"/>
</dbReference>
<reference evidence="5" key="1">
    <citation type="submission" date="2016-11" db="UniProtKB">
        <authorList>
            <consortium name="WormBaseParasite"/>
        </authorList>
    </citation>
    <scope>IDENTIFICATION</scope>
</reference>